<dbReference type="SMART" id="SM00225">
    <property type="entry name" value="BTB"/>
    <property type="match status" value="1"/>
</dbReference>
<dbReference type="EMBL" id="DF839329">
    <property type="protein sequence ID" value="GAT43809.1"/>
    <property type="molecule type" value="Genomic_DNA"/>
</dbReference>
<protein>
    <recommendedName>
        <fullName evidence="1">BTB domain-containing protein</fullName>
    </recommendedName>
</protein>
<dbReference type="Proteomes" id="UP000815677">
    <property type="component" value="Unassembled WGS sequence"/>
</dbReference>
<dbReference type="Gene3D" id="3.30.710.10">
    <property type="entry name" value="Potassium Channel Kv1.1, Chain A"/>
    <property type="match status" value="1"/>
</dbReference>
<evidence type="ECO:0000313" key="2">
    <source>
        <dbReference type="EMBL" id="GAT43809.1"/>
    </source>
</evidence>
<dbReference type="CDD" id="cd18186">
    <property type="entry name" value="BTB_POZ_ZBTB_KLHL-like"/>
    <property type="match status" value="1"/>
</dbReference>
<reference evidence="2" key="1">
    <citation type="submission" date="2014-09" db="EMBL/GenBank/DDBJ databases">
        <title>Genome sequence of the luminous mushroom Mycena chlorophos for searching fungal bioluminescence genes.</title>
        <authorList>
            <person name="Tanaka Y."/>
            <person name="Kasuga D."/>
            <person name="Oba Y."/>
            <person name="Hase S."/>
            <person name="Sato K."/>
            <person name="Oba Y."/>
            <person name="Sakakibara Y."/>
        </authorList>
    </citation>
    <scope>NUCLEOTIDE SEQUENCE</scope>
</reference>
<name>A0ABQ0L042_MYCCL</name>
<dbReference type="Pfam" id="PF00651">
    <property type="entry name" value="BTB"/>
    <property type="match status" value="1"/>
</dbReference>
<proteinExistence type="predicted"/>
<evidence type="ECO:0000313" key="3">
    <source>
        <dbReference type="Proteomes" id="UP000815677"/>
    </source>
</evidence>
<dbReference type="SUPFAM" id="SSF54695">
    <property type="entry name" value="POZ domain"/>
    <property type="match status" value="1"/>
</dbReference>
<gene>
    <name evidence="2" type="ORF">MCHLO_01476</name>
</gene>
<organism evidence="2 3">
    <name type="scientific">Mycena chlorophos</name>
    <name type="common">Agaric fungus</name>
    <name type="synonym">Agaricus chlorophos</name>
    <dbReference type="NCBI Taxonomy" id="658473"/>
    <lineage>
        <taxon>Eukaryota</taxon>
        <taxon>Fungi</taxon>
        <taxon>Dikarya</taxon>
        <taxon>Basidiomycota</taxon>
        <taxon>Agaricomycotina</taxon>
        <taxon>Agaricomycetes</taxon>
        <taxon>Agaricomycetidae</taxon>
        <taxon>Agaricales</taxon>
        <taxon>Marasmiineae</taxon>
        <taxon>Mycenaceae</taxon>
        <taxon>Mycena</taxon>
    </lineage>
</organism>
<sequence length="317" mass="36295">MAESTEPIPVERSAKYWLDHGDVILQVESVQFRLNKSTLAFHSPVFRDMFSLPLPPDKPLIDNCPVVVLSGDRSADWLELLDVLFPRLCFVETHPNLDQIIALLRLSKKYEIKGFQHQCVERLRANFPSTLDGYKEVETQWKDIDVPEPEDGVDLPELAVKVVNVAREVGLHSVLPVAFYTIIASSVGAATDNENILKLELCDQRACYKGFIQVTKDYLRTPFKCFEPGKYIPCEACEREPRCNSIGLLLKLGLENNRHSMANIVGKWDDEWDEQFCPACVGCAKEVFERAREKCWDKLPSYFGLPDWEELKRMDIE</sequence>
<feature type="domain" description="BTB" evidence="1">
    <location>
        <begin position="21"/>
        <end position="85"/>
    </location>
</feature>
<accession>A0ABQ0L042</accession>
<dbReference type="InterPro" id="IPR011333">
    <property type="entry name" value="SKP1/BTB/POZ_sf"/>
</dbReference>
<evidence type="ECO:0000259" key="1">
    <source>
        <dbReference type="PROSITE" id="PS50097"/>
    </source>
</evidence>
<keyword evidence="3" id="KW-1185">Reference proteome</keyword>
<dbReference type="PROSITE" id="PS50097">
    <property type="entry name" value="BTB"/>
    <property type="match status" value="1"/>
</dbReference>
<dbReference type="InterPro" id="IPR000210">
    <property type="entry name" value="BTB/POZ_dom"/>
</dbReference>